<protein>
    <submittedName>
        <fullName evidence="2">Uncharacterized protein</fullName>
    </submittedName>
</protein>
<reference evidence="3" key="1">
    <citation type="submission" date="2016-06" db="EMBL/GenBank/DDBJ databases">
        <title>Parallel loss of symbiosis genes in relatives of nitrogen-fixing non-legume Parasponia.</title>
        <authorList>
            <person name="Van Velzen R."/>
            <person name="Holmer R."/>
            <person name="Bu F."/>
            <person name="Rutten L."/>
            <person name="Van Zeijl A."/>
            <person name="Liu W."/>
            <person name="Santuari L."/>
            <person name="Cao Q."/>
            <person name="Sharma T."/>
            <person name="Shen D."/>
            <person name="Roswanjaya Y."/>
            <person name="Wardhani T."/>
            <person name="Kalhor M.S."/>
            <person name="Jansen J."/>
            <person name="Van den Hoogen J."/>
            <person name="Gungor B."/>
            <person name="Hartog M."/>
            <person name="Hontelez J."/>
            <person name="Verver J."/>
            <person name="Yang W.-C."/>
            <person name="Schijlen E."/>
            <person name="Repin R."/>
            <person name="Schilthuizen M."/>
            <person name="Schranz E."/>
            <person name="Heidstra R."/>
            <person name="Miyata K."/>
            <person name="Fedorova E."/>
            <person name="Kohlen W."/>
            <person name="Bisseling T."/>
            <person name="Smit S."/>
            <person name="Geurts R."/>
        </authorList>
    </citation>
    <scope>NUCLEOTIDE SEQUENCE [LARGE SCALE GENOMIC DNA]</scope>
    <source>
        <strain evidence="3">cv. RG33-2</strain>
    </source>
</reference>
<evidence type="ECO:0000256" key="1">
    <source>
        <dbReference type="SAM" id="Coils"/>
    </source>
</evidence>
<organism evidence="2 3">
    <name type="scientific">Trema orientale</name>
    <name type="common">Charcoal tree</name>
    <name type="synonym">Celtis orientalis</name>
    <dbReference type="NCBI Taxonomy" id="63057"/>
    <lineage>
        <taxon>Eukaryota</taxon>
        <taxon>Viridiplantae</taxon>
        <taxon>Streptophyta</taxon>
        <taxon>Embryophyta</taxon>
        <taxon>Tracheophyta</taxon>
        <taxon>Spermatophyta</taxon>
        <taxon>Magnoliopsida</taxon>
        <taxon>eudicotyledons</taxon>
        <taxon>Gunneridae</taxon>
        <taxon>Pentapetalae</taxon>
        <taxon>rosids</taxon>
        <taxon>fabids</taxon>
        <taxon>Rosales</taxon>
        <taxon>Cannabaceae</taxon>
        <taxon>Trema</taxon>
    </lineage>
</organism>
<feature type="coiled-coil region" evidence="1">
    <location>
        <begin position="1"/>
        <end position="28"/>
    </location>
</feature>
<accession>A0A2P5A6X3</accession>
<sequence length="271" mass="30924">MERHHQKIRQVRERINGIEQRRRRFEFEEVHRGIETDKISLCRRRPLIDEALIFYASLQVKRKEVLFCFASASSTAPTNLDVFLHLPTLEKQKTAANKALSSTDLIISSLRIEIEPSIFLQTLEIEDSLTLESPKIGSTLVSLKGMHRSLTLFNSCLTLLPTNGLISILKRFGRKKTIVTRIWQVTTEDKICKFKLQDLCRQDDGGDASAINAMESQLNKLLQQEEFCRQRSQIQWLDEGDNNLGSSIPWKAGGTVTVNGKLRPAIFRLSS</sequence>
<dbReference type="Proteomes" id="UP000237000">
    <property type="component" value="Unassembled WGS sequence"/>
</dbReference>
<evidence type="ECO:0000313" key="2">
    <source>
        <dbReference type="EMBL" id="PON32286.1"/>
    </source>
</evidence>
<evidence type="ECO:0000313" key="3">
    <source>
        <dbReference type="Proteomes" id="UP000237000"/>
    </source>
</evidence>
<keyword evidence="3" id="KW-1185">Reference proteome</keyword>
<gene>
    <name evidence="2" type="ORF">TorRG33x02_356570</name>
</gene>
<dbReference type="AlphaFoldDB" id="A0A2P5A6X3"/>
<proteinExistence type="predicted"/>
<keyword evidence="1" id="KW-0175">Coiled coil</keyword>
<name>A0A2P5A6X3_TREOI</name>
<dbReference type="EMBL" id="JXTC01001139">
    <property type="protein sequence ID" value="PON32286.1"/>
    <property type="molecule type" value="Genomic_DNA"/>
</dbReference>
<dbReference type="InParanoid" id="A0A2P5A6X3"/>
<comment type="caution">
    <text evidence="2">The sequence shown here is derived from an EMBL/GenBank/DDBJ whole genome shotgun (WGS) entry which is preliminary data.</text>
</comment>